<reference evidence="2" key="1">
    <citation type="submission" date="2021-06" db="EMBL/GenBank/DDBJ databases">
        <authorList>
            <person name="Kallberg Y."/>
            <person name="Tangrot J."/>
            <person name="Rosling A."/>
        </authorList>
    </citation>
    <scope>NUCLEOTIDE SEQUENCE</scope>
    <source>
        <strain evidence="2">CL551</strain>
    </source>
</reference>
<proteinExistence type="predicted"/>
<name>A0A9N8V2W4_9GLOM</name>
<organism evidence="2 3">
    <name type="scientific">Acaulospora morrowiae</name>
    <dbReference type="NCBI Taxonomy" id="94023"/>
    <lineage>
        <taxon>Eukaryota</taxon>
        <taxon>Fungi</taxon>
        <taxon>Fungi incertae sedis</taxon>
        <taxon>Mucoromycota</taxon>
        <taxon>Glomeromycotina</taxon>
        <taxon>Glomeromycetes</taxon>
        <taxon>Diversisporales</taxon>
        <taxon>Acaulosporaceae</taxon>
        <taxon>Acaulospora</taxon>
    </lineage>
</organism>
<protein>
    <submittedName>
        <fullName evidence="2">15056_t:CDS:1</fullName>
    </submittedName>
</protein>
<feature type="chain" id="PRO_5040218260" evidence="1">
    <location>
        <begin position="26"/>
        <end position="116"/>
    </location>
</feature>
<dbReference type="AlphaFoldDB" id="A0A9N8V2W4"/>
<sequence length="116" mass="12119">MSQLYSRVLLLTSLLVGLLALIANGDIDALSPSNNQYLYSLPYFSDYLKYTVVTFTATVIGPGTTFTTTGSFTGTETPTIPPGFTVYVDGQTLTADGSPTSLRTSIASSSASGTSV</sequence>
<feature type="signal peptide" evidence="1">
    <location>
        <begin position="1"/>
        <end position="25"/>
    </location>
</feature>
<keyword evidence="3" id="KW-1185">Reference proteome</keyword>
<dbReference type="EMBL" id="CAJVPV010000044">
    <property type="protein sequence ID" value="CAG8439879.1"/>
    <property type="molecule type" value="Genomic_DNA"/>
</dbReference>
<evidence type="ECO:0000256" key="1">
    <source>
        <dbReference type="SAM" id="SignalP"/>
    </source>
</evidence>
<comment type="caution">
    <text evidence="2">The sequence shown here is derived from an EMBL/GenBank/DDBJ whole genome shotgun (WGS) entry which is preliminary data.</text>
</comment>
<dbReference type="Proteomes" id="UP000789342">
    <property type="component" value="Unassembled WGS sequence"/>
</dbReference>
<gene>
    <name evidence="2" type="ORF">AMORRO_LOCUS198</name>
</gene>
<evidence type="ECO:0000313" key="3">
    <source>
        <dbReference type="Proteomes" id="UP000789342"/>
    </source>
</evidence>
<accession>A0A9N8V2W4</accession>
<evidence type="ECO:0000313" key="2">
    <source>
        <dbReference type="EMBL" id="CAG8439879.1"/>
    </source>
</evidence>
<keyword evidence="1" id="KW-0732">Signal</keyword>